<gene>
    <name evidence="2" type="ORF">BD626DRAFT_388142</name>
</gene>
<dbReference type="AlphaFoldDB" id="A0A550CWV8"/>
<organism evidence="2 3">
    <name type="scientific">Schizophyllum amplum</name>
    <dbReference type="NCBI Taxonomy" id="97359"/>
    <lineage>
        <taxon>Eukaryota</taxon>
        <taxon>Fungi</taxon>
        <taxon>Dikarya</taxon>
        <taxon>Basidiomycota</taxon>
        <taxon>Agaricomycotina</taxon>
        <taxon>Agaricomycetes</taxon>
        <taxon>Agaricomycetidae</taxon>
        <taxon>Agaricales</taxon>
        <taxon>Schizophyllaceae</taxon>
        <taxon>Schizophyllum</taxon>
    </lineage>
</organism>
<dbReference type="Proteomes" id="UP000320762">
    <property type="component" value="Unassembled WGS sequence"/>
</dbReference>
<reference evidence="2 3" key="1">
    <citation type="journal article" date="2019" name="New Phytol.">
        <title>Comparative genomics reveals unique wood-decay strategies and fruiting body development in the Schizophyllaceae.</title>
        <authorList>
            <person name="Almasi E."/>
            <person name="Sahu N."/>
            <person name="Krizsan K."/>
            <person name="Balint B."/>
            <person name="Kovacs G.M."/>
            <person name="Kiss B."/>
            <person name="Cseklye J."/>
            <person name="Drula E."/>
            <person name="Henrissat B."/>
            <person name="Nagy I."/>
            <person name="Chovatia M."/>
            <person name="Adam C."/>
            <person name="LaButti K."/>
            <person name="Lipzen A."/>
            <person name="Riley R."/>
            <person name="Grigoriev I.V."/>
            <person name="Nagy L.G."/>
        </authorList>
    </citation>
    <scope>NUCLEOTIDE SEQUENCE [LARGE SCALE GENOMIC DNA]</scope>
    <source>
        <strain evidence="2 3">NL-1724</strain>
    </source>
</reference>
<dbReference type="STRING" id="97359.A0A550CWV8"/>
<comment type="caution">
    <text evidence="2">The sequence shown here is derived from an EMBL/GenBank/DDBJ whole genome shotgun (WGS) entry which is preliminary data.</text>
</comment>
<name>A0A550CWV8_9AGAR</name>
<proteinExistence type="predicted"/>
<evidence type="ECO:0000313" key="3">
    <source>
        <dbReference type="Proteomes" id="UP000320762"/>
    </source>
</evidence>
<keyword evidence="3" id="KW-1185">Reference proteome</keyword>
<feature type="region of interest" description="Disordered" evidence="1">
    <location>
        <begin position="1"/>
        <end position="31"/>
    </location>
</feature>
<dbReference type="EMBL" id="VDMD01000001">
    <property type="protein sequence ID" value="TRM69263.1"/>
    <property type="molecule type" value="Genomic_DNA"/>
</dbReference>
<dbReference type="OrthoDB" id="1734943at2759"/>
<feature type="compositionally biased region" description="Low complexity" evidence="1">
    <location>
        <begin position="8"/>
        <end position="18"/>
    </location>
</feature>
<sequence length="249" mass="26483">MINALKTPSFFRPASRPSSPGPAPPSRPDSAVNFERVARPLNKLSSLSALRRPSPAPMHKEATPAGTLVQDGSYMEMLSLKLSESVSKALAQPTGPATAAEQLNGRRPIPPGRGTTLGNLIAGEIKAAQDSPHLLRAIYRTLQRPLSVLMTNLSGSLMPLLTSPAFLSPPAPNASVPNPNPTQVHALSIAQFSAELIRVFDDIGLAQETDTRGDGLKHIREGLVSFINRTVQPLIAGVKSELNPMLDSL</sequence>
<feature type="non-terminal residue" evidence="2">
    <location>
        <position position="249"/>
    </location>
</feature>
<evidence type="ECO:0000256" key="1">
    <source>
        <dbReference type="SAM" id="MobiDB-lite"/>
    </source>
</evidence>
<accession>A0A550CWV8</accession>
<feature type="region of interest" description="Disordered" evidence="1">
    <location>
        <begin position="45"/>
        <end position="68"/>
    </location>
</feature>
<feature type="region of interest" description="Disordered" evidence="1">
    <location>
        <begin position="89"/>
        <end position="113"/>
    </location>
</feature>
<evidence type="ECO:0000313" key="2">
    <source>
        <dbReference type="EMBL" id="TRM69263.1"/>
    </source>
</evidence>
<protein>
    <submittedName>
        <fullName evidence="2">Uncharacterized protein</fullName>
    </submittedName>
</protein>